<dbReference type="PROSITE" id="PS51379">
    <property type="entry name" value="4FE4S_FER_2"/>
    <property type="match status" value="2"/>
</dbReference>
<evidence type="ECO:0000256" key="5">
    <source>
        <dbReference type="ARBA" id="ARBA00023014"/>
    </source>
</evidence>
<feature type="domain" description="4Fe-4S ferredoxin-type" evidence="6">
    <location>
        <begin position="2"/>
        <end position="31"/>
    </location>
</feature>
<dbReference type="AlphaFoldDB" id="A0A1M7BTF5"/>
<dbReference type="InterPro" id="IPR029479">
    <property type="entry name" value="Nitroreductase"/>
</dbReference>
<gene>
    <name evidence="7" type="ORF">SAMN02745136_05239</name>
</gene>
<dbReference type="CDD" id="cd02143">
    <property type="entry name" value="nitroreductase_FeS-like"/>
    <property type="match status" value="1"/>
</dbReference>
<dbReference type="InterPro" id="IPR000415">
    <property type="entry name" value="Nitroreductase-like"/>
</dbReference>
<dbReference type="EMBL" id="FRAC01000039">
    <property type="protein sequence ID" value="SHL58318.1"/>
    <property type="molecule type" value="Genomic_DNA"/>
</dbReference>
<evidence type="ECO:0000256" key="1">
    <source>
        <dbReference type="ARBA" id="ARBA00007118"/>
    </source>
</evidence>
<keyword evidence="8" id="KW-1185">Reference proteome</keyword>
<evidence type="ECO:0000256" key="4">
    <source>
        <dbReference type="ARBA" id="ARBA00023004"/>
    </source>
</evidence>
<dbReference type="PANTHER" id="PTHR43673">
    <property type="entry name" value="NAD(P)H NITROREDUCTASE YDGI-RELATED"/>
    <property type="match status" value="1"/>
</dbReference>
<dbReference type="PANTHER" id="PTHR43673:SF10">
    <property type="entry name" value="NADH DEHYDROGENASE_NAD(P)H NITROREDUCTASE XCC3605-RELATED"/>
    <property type="match status" value="1"/>
</dbReference>
<organism evidence="7 8">
    <name type="scientific">Anaerocolumna jejuensis DSM 15929</name>
    <dbReference type="NCBI Taxonomy" id="1121322"/>
    <lineage>
        <taxon>Bacteria</taxon>
        <taxon>Bacillati</taxon>
        <taxon>Bacillota</taxon>
        <taxon>Clostridia</taxon>
        <taxon>Lachnospirales</taxon>
        <taxon>Lachnospiraceae</taxon>
        <taxon>Anaerocolumna</taxon>
    </lineage>
</organism>
<evidence type="ECO:0000256" key="3">
    <source>
        <dbReference type="ARBA" id="ARBA00023002"/>
    </source>
</evidence>
<evidence type="ECO:0000313" key="8">
    <source>
        <dbReference type="Proteomes" id="UP000184386"/>
    </source>
</evidence>
<dbReference type="STRING" id="1121322.SAMN02745136_05239"/>
<keyword evidence="3" id="KW-0560">Oxidoreductase</keyword>
<dbReference type="InterPro" id="IPR017896">
    <property type="entry name" value="4Fe4S_Fe-S-bd"/>
</dbReference>
<dbReference type="GO" id="GO:0051536">
    <property type="term" value="F:iron-sulfur cluster binding"/>
    <property type="evidence" value="ECO:0007669"/>
    <property type="project" value="UniProtKB-KW"/>
</dbReference>
<dbReference type="Pfam" id="PF00881">
    <property type="entry name" value="Nitroreductase"/>
    <property type="match status" value="1"/>
</dbReference>
<dbReference type="Gene3D" id="3.30.70.20">
    <property type="match status" value="1"/>
</dbReference>
<keyword evidence="2" id="KW-0479">Metal-binding</keyword>
<dbReference type="Pfam" id="PF13237">
    <property type="entry name" value="Fer4_10"/>
    <property type="match status" value="1"/>
</dbReference>
<dbReference type="GO" id="GO:0016491">
    <property type="term" value="F:oxidoreductase activity"/>
    <property type="evidence" value="ECO:0007669"/>
    <property type="project" value="UniProtKB-KW"/>
</dbReference>
<proteinExistence type="inferred from homology"/>
<dbReference type="SUPFAM" id="SSF54862">
    <property type="entry name" value="4Fe-4S ferredoxins"/>
    <property type="match status" value="1"/>
</dbReference>
<reference evidence="7 8" key="1">
    <citation type="submission" date="2016-11" db="EMBL/GenBank/DDBJ databases">
        <authorList>
            <person name="Jaros S."/>
            <person name="Januszkiewicz K."/>
            <person name="Wedrychowicz H."/>
        </authorList>
    </citation>
    <scope>NUCLEOTIDE SEQUENCE [LARGE SCALE GENOMIC DNA]</scope>
    <source>
        <strain evidence="7 8">DSM 15929</strain>
    </source>
</reference>
<evidence type="ECO:0000256" key="2">
    <source>
        <dbReference type="ARBA" id="ARBA00022723"/>
    </source>
</evidence>
<dbReference type="Gene3D" id="3.40.109.10">
    <property type="entry name" value="NADH Oxidase"/>
    <property type="match status" value="1"/>
</dbReference>
<comment type="similarity">
    <text evidence="1">Belongs to the nitroreductase family.</text>
</comment>
<keyword evidence="5" id="KW-0411">Iron-sulfur</keyword>
<sequence length="266" mass="29629">MSLITVNKDKCVKCEICIKECPVSYLKLGKNGPEERPGATCTACGHCVGICPNSAIDNKRTPLAGQIEIKNNLKLNTQQAGQFLRSRRSIRNYKDQSVSKEKLTELIDLARFAPTSRNSQGISFVVVQNRKLLERATEISIQMLEVSPLRYLVEEAVKDYREDGVDSVFRGAPSLIIAVSDNNLLEARDNATSCLTYLELYAPSLGLGSFRVGIFEHCAAIENSPLLDLFNIPKEKRIVAAVVVGYPKYNYKRLVDRNPLDATFIE</sequence>
<feature type="domain" description="4Fe-4S ferredoxin-type" evidence="6">
    <location>
        <begin position="32"/>
        <end position="61"/>
    </location>
</feature>
<protein>
    <submittedName>
        <fullName evidence="7">Nitroreductase</fullName>
    </submittedName>
</protein>
<dbReference type="InterPro" id="IPR017900">
    <property type="entry name" value="4Fe4S_Fe_S_CS"/>
</dbReference>
<accession>A0A1M7BTF5</accession>
<keyword evidence="4" id="KW-0408">Iron</keyword>
<dbReference type="OrthoDB" id="368873at2"/>
<evidence type="ECO:0000259" key="6">
    <source>
        <dbReference type="PROSITE" id="PS51379"/>
    </source>
</evidence>
<dbReference type="SUPFAM" id="SSF55469">
    <property type="entry name" value="FMN-dependent nitroreductase-like"/>
    <property type="match status" value="1"/>
</dbReference>
<dbReference type="PROSITE" id="PS00198">
    <property type="entry name" value="4FE4S_FER_1"/>
    <property type="match status" value="2"/>
</dbReference>
<dbReference type="GO" id="GO:0046872">
    <property type="term" value="F:metal ion binding"/>
    <property type="evidence" value="ECO:0007669"/>
    <property type="project" value="UniProtKB-KW"/>
</dbReference>
<dbReference type="Proteomes" id="UP000184386">
    <property type="component" value="Unassembled WGS sequence"/>
</dbReference>
<name>A0A1M7BTF5_9FIRM</name>
<dbReference type="RefSeq" id="WP_073280144.1">
    <property type="nucleotide sequence ID" value="NZ_FRAC01000039.1"/>
</dbReference>
<evidence type="ECO:0000313" key="7">
    <source>
        <dbReference type="EMBL" id="SHL58318.1"/>
    </source>
</evidence>